<evidence type="ECO:0000313" key="2">
    <source>
        <dbReference type="EMBL" id="THF64566.1"/>
    </source>
</evidence>
<accession>A0A4S4AY46</accession>
<evidence type="ECO:0008006" key="4">
    <source>
        <dbReference type="Google" id="ProtNLM"/>
    </source>
</evidence>
<dbReference type="AlphaFoldDB" id="A0A4S4AY46"/>
<protein>
    <recommendedName>
        <fullName evidence="4">TadE-like protein</fullName>
    </recommendedName>
</protein>
<evidence type="ECO:0000313" key="3">
    <source>
        <dbReference type="Proteomes" id="UP000308430"/>
    </source>
</evidence>
<dbReference type="OrthoDB" id="8908989at2"/>
<sequence length="273" mass="29264">MATLRTTIAFPACGPQRGQALTEFLVVALALIPLFLLIPIIAKYQDVAHATQMAARYAAFDATVRNDAAAGGWKSESELADEIRRRFFGASDAPIKTGDVAGEFDAHRNLFWRGPDGNPLLDDFSRVTVSFGPGHGSTHGDAFEAVNDMTSFQLLAGGLGLGSRGIYTANVSVALADLPAGLAFYRPFDEIGIVMTRSASLLPDPWTAKDAEEVEERILRSATVFPAGNLRGVAGIVNGFVSVIEWPAGLSGPKLGELEFWRDVVPEDRLEAD</sequence>
<gene>
    <name evidence="2" type="ORF">E6C76_10905</name>
</gene>
<dbReference type="EMBL" id="SSOC01000004">
    <property type="protein sequence ID" value="THF64566.1"/>
    <property type="molecule type" value="Genomic_DNA"/>
</dbReference>
<organism evidence="2 3">
    <name type="scientific">Pseudothauera nasutitermitis</name>
    <dbReference type="NCBI Taxonomy" id="2565930"/>
    <lineage>
        <taxon>Bacteria</taxon>
        <taxon>Pseudomonadati</taxon>
        <taxon>Pseudomonadota</taxon>
        <taxon>Betaproteobacteria</taxon>
        <taxon>Rhodocyclales</taxon>
        <taxon>Zoogloeaceae</taxon>
        <taxon>Pseudothauera</taxon>
    </lineage>
</organism>
<feature type="transmembrane region" description="Helical" evidence="1">
    <location>
        <begin position="21"/>
        <end position="42"/>
    </location>
</feature>
<comment type="caution">
    <text evidence="2">The sequence shown here is derived from an EMBL/GenBank/DDBJ whole genome shotgun (WGS) entry which is preliminary data.</text>
</comment>
<proteinExistence type="predicted"/>
<keyword evidence="1" id="KW-0812">Transmembrane</keyword>
<keyword evidence="1" id="KW-1133">Transmembrane helix</keyword>
<dbReference type="RefSeq" id="WP_136348285.1">
    <property type="nucleotide sequence ID" value="NZ_SSOC01000004.1"/>
</dbReference>
<evidence type="ECO:0000256" key="1">
    <source>
        <dbReference type="SAM" id="Phobius"/>
    </source>
</evidence>
<keyword evidence="3" id="KW-1185">Reference proteome</keyword>
<dbReference type="Proteomes" id="UP000308430">
    <property type="component" value="Unassembled WGS sequence"/>
</dbReference>
<name>A0A4S4AY46_9RHOO</name>
<reference evidence="2 3" key="1">
    <citation type="submission" date="2019-04" db="EMBL/GenBank/DDBJ databases">
        <title>Azoarcus nasutitermitis sp. nov. isolated from termite nest.</title>
        <authorList>
            <person name="Lin S.-Y."/>
            <person name="Hameed A."/>
            <person name="Hsu Y.-H."/>
            <person name="Young C.-C."/>
        </authorList>
    </citation>
    <scope>NUCLEOTIDE SEQUENCE [LARGE SCALE GENOMIC DNA]</scope>
    <source>
        <strain evidence="2 3">CC-YHH838</strain>
    </source>
</reference>
<keyword evidence="1" id="KW-0472">Membrane</keyword>